<protein>
    <submittedName>
        <fullName evidence="3">DUF2087 domain-containing protein</fullName>
    </submittedName>
</protein>
<reference evidence="3 4" key="1">
    <citation type="journal article" date="2014" name="Int. J. Syst. Evol. Microbiol.">
        <title>Nocardioides zeae sp. nov., isolated from the stem of Zea mays.</title>
        <authorList>
            <person name="Glaeser S.P."/>
            <person name="McInroy J.A."/>
            <person name="Busse H.J."/>
            <person name="Kampfer P."/>
        </authorList>
    </citation>
    <scope>NUCLEOTIDE SEQUENCE [LARGE SCALE GENOMIC DNA]</scope>
    <source>
        <strain evidence="3 4">JCM 30728</strain>
    </source>
</reference>
<accession>A0A6P0HQF4</accession>
<dbReference type="InterPro" id="IPR018656">
    <property type="entry name" value="DUF2087"/>
</dbReference>
<dbReference type="AlphaFoldDB" id="A0A6P0HQF4"/>
<organism evidence="3 4">
    <name type="scientific">Nocardioides zeae</name>
    <dbReference type="NCBI Taxonomy" id="1457234"/>
    <lineage>
        <taxon>Bacteria</taxon>
        <taxon>Bacillati</taxon>
        <taxon>Actinomycetota</taxon>
        <taxon>Actinomycetes</taxon>
        <taxon>Propionibacteriales</taxon>
        <taxon>Nocardioidaceae</taxon>
        <taxon>Nocardioides</taxon>
    </lineage>
</organism>
<dbReference type="SUPFAM" id="SSF46785">
    <property type="entry name" value="Winged helix' DNA-binding domain"/>
    <property type="match status" value="1"/>
</dbReference>
<dbReference type="Proteomes" id="UP000468687">
    <property type="component" value="Unassembled WGS sequence"/>
</dbReference>
<evidence type="ECO:0000259" key="2">
    <source>
        <dbReference type="Pfam" id="PF09860"/>
    </source>
</evidence>
<dbReference type="Pfam" id="PF09860">
    <property type="entry name" value="DUF2087"/>
    <property type="match status" value="1"/>
</dbReference>
<gene>
    <name evidence="3" type="ORF">G3T38_16010</name>
</gene>
<proteinExistence type="predicted"/>
<feature type="domain" description="DUF2087" evidence="2">
    <location>
        <begin position="85"/>
        <end position="150"/>
    </location>
</feature>
<evidence type="ECO:0000259" key="1">
    <source>
        <dbReference type="Pfam" id="PF08279"/>
    </source>
</evidence>
<feature type="domain" description="Helix-turn-helix type 11" evidence="1">
    <location>
        <begin position="5"/>
        <end position="38"/>
    </location>
</feature>
<name>A0A6P0HQF4_9ACTN</name>
<dbReference type="EMBL" id="JAAGXA010000012">
    <property type="protein sequence ID" value="NEN79775.1"/>
    <property type="molecule type" value="Genomic_DNA"/>
</dbReference>
<dbReference type="Pfam" id="PF08279">
    <property type="entry name" value="HTH_11"/>
    <property type="match status" value="1"/>
</dbReference>
<dbReference type="InterPro" id="IPR036390">
    <property type="entry name" value="WH_DNA-bd_sf"/>
</dbReference>
<dbReference type="InterPro" id="IPR013196">
    <property type="entry name" value="HTH_11"/>
</dbReference>
<dbReference type="RefSeq" id="WP_163773452.1">
    <property type="nucleotide sequence ID" value="NZ_JAAGXA010000012.1"/>
</dbReference>
<evidence type="ECO:0000313" key="3">
    <source>
        <dbReference type="EMBL" id="NEN79775.1"/>
    </source>
</evidence>
<keyword evidence="4" id="KW-1185">Reference proteome</keyword>
<comment type="caution">
    <text evidence="3">The sequence shown here is derived from an EMBL/GenBank/DDBJ whole genome shotgun (WGS) entry which is preliminary data.</text>
</comment>
<evidence type="ECO:0000313" key="4">
    <source>
        <dbReference type="Proteomes" id="UP000468687"/>
    </source>
</evidence>
<sequence length="156" mass="16693">MLFVASQDPGITLDALAERLGVPVRTVVKDVSRLQSAGLLDLGQGGVRATLGFADALASQLARSHGLDSRLEPGSRLANKFTLGRLGSLPKDRHARSELAALAATLVPEEGIGEPELNSLLALYFDDFAALRRLMVDEGAVERESSSLTYFRTSSR</sequence>